<evidence type="ECO:0000313" key="1">
    <source>
        <dbReference type="EMBL" id="KAK1359928.1"/>
    </source>
</evidence>
<protein>
    <submittedName>
        <fullName evidence="1">Uncharacterized protein</fullName>
    </submittedName>
</protein>
<gene>
    <name evidence="1" type="ORF">POM88_044402</name>
</gene>
<dbReference type="GO" id="GO:0000244">
    <property type="term" value="P:spliceosomal tri-snRNP complex assembly"/>
    <property type="evidence" value="ECO:0007669"/>
    <property type="project" value="InterPro"/>
</dbReference>
<proteinExistence type="predicted"/>
<accession>A0AAD8M5C1</accession>
<dbReference type="GO" id="GO:0005687">
    <property type="term" value="C:U4 snRNP"/>
    <property type="evidence" value="ECO:0007669"/>
    <property type="project" value="TreeGrafter"/>
</dbReference>
<dbReference type="GO" id="GO:0071011">
    <property type="term" value="C:precatalytic spliceosome"/>
    <property type="evidence" value="ECO:0007669"/>
    <property type="project" value="TreeGrafter"/>
</dbReference>
<dbReference type="PANTHER" id="PTHR13904:SF0">
    <property type="entry name" value="U4_U6 SMALL NUCLEAR RIBONUCLEOPROTEIN PRP31"/>
    <property type="match status" value="1"/>
</dbReference>
<comment type="caution">
    <text evidence="1">The sequence shown here is derived from an EMBL/GenBank/DDBJ whole genome shotgun (WGS) entry which is preliminary data.</text>
</comment>
<evidence type="ECO:0000313" key="2">
    <source>
        <dbReference type="Proteomes" id="UP001237642"/>
    </source>
</evidence>
<dbReference type="Proteomes" id="UP001237642">
    <property type="component" value="Unassembled WGS sequence"/>
</dbReference>
<dbReference type="PANTHER" id="PTHR13904">
    <property type="entry name" value="PRE-MRNA SPLICING FACTOR PRP31"/>
    <property type="match status" value="1"/>
</dbReference>
<sequence length="108" mass="12136">MVVSVTALTTSGKPLVAEDLHKTVEACDRVLKLDSEKKKVFDSSQNLSKTHKEKSANRASAELQRYQVFLSFVYRIRELYSAFKATSTFHSQAQLFIGLALQTITKLP</sequence>
<organism evidence="1 2">
    <name type="scientific">Heracleum sosnowskyi</name>
    <dbReference type="NCBI Taxonomy" id="360622"/>
    <lineage>
        <taxon>Eukaryota</taxon>
        <taxon>Viridiplantae</taxon>
        <taxon>Streptophyta</taxon>
        <taxon>Embryophyta</taxon>
        <taxon>Tracheophyta</taxon>
        <taxon>Spermatophyta</taxon>
        <taxon>Magnoliopsida</taxon>
        <taxon>eudicotyledons</taxon>
        <taxon>Gunneridae</taxon>
        <taxon>Pentapetalae</taxon>
        <taxon>asterids</taxon>
        <taxon>campanulids</taxon>
        <taxon>Apiales</taxon>
        <taxon>Apiaceae</taxon>
        <taxon>Apioideae</taxon>
        <taxon>apioid superclade</taxon>
        <taxon>Tordylieae</taxon>
        <taxon>Tordyliinae</taxon>
        <taxon>Heracleum</taxon>
    </lineage>
</organism>
<dbReference type="Gene3D" id="1.10.287.4070">
    <property type="match status" value="1"/>
</dbReference>
<reference evidence="1" key="2">
    <citation type="submission" date="2023-05" db="EMBL/GenBank/DDBJ databases">
        <authorList>
            <person name="Schelkunov M.I."/>
        </authorList>
    </citation>
    <scope>NUCLEOTIDE SEQUENCE</scope>
    <source>
        <strain evidence="1">Hsosn_3</strain>
        <tissue evidence="1">Leaf</tissue>
    </source>
</reference>
<dbReference type="EMBL" id="JAUIZM010000010">
    <property type="protein sequence ID" value="KAK1359928.1"/>
    <property type="molecule type" value="Genomic_DNA"/>
</dbReference>
<dbReference type="InterPro" id="IPR027105">
    <property type="entry name" value="Prp31"/>
</dbReference>
<dbReference type="GO" id="GO:0046540">
    <property type="term" value="C:U4/U6 x U5 tri-snRNP complex"/>
    <property type="evidence" value="ECO:0007669"/>
    <property type="project" value="InterPro"/>
</dbReference>
<reference evidence="1" key="1">
    <citation type="submission" date="2023-02" db="EMBL/GenBank/DDBJ databases">
        <title>Genome of toxic invasive species Heracleum sosnowskyi carries increased number of genes despite the absence of recent whole-genome duplications.</title>
        <authorList>
            <person name="Schelkunov M."/>
            <person name="Shtratnikova V."/>
            <person name="Makarenko M."/>
            <person name="Klepikova A."/>
            <person name="Omelchenko D."/>
            <person name="Novikova G."/>
            <person name="Obukhova E."/>
            <person name="Bogdanov V."/>
            <person name="Penin A."/>
            <person name="Logacheva M."/>
        </authorList>
    </citation>
    <scope>NUCLEOTIDE SEQUENCE</scope>
    <source>
        <strain evidence="1">Hsosn_3</strain>
        <tissue evidence="1">Leaf</tissue>
    </source>
</reference>
<keyword evidence="2" id="KW-1185">Reference proteome</keyword>
<dbReference type="AlphaFoldDB" id="A0AAD8M5C1"/>
<name>A0AAD8M5C1_9APIA</name>